<keyword evidence="1" id="KW-0472">Membrane</keyword>
<evidence type="ECO:0000256" key="1">
    <source>
        <dbReference type="SAM" id="Phobius"/>
    </source>
</evidence>
<keyword evidence="1" id="KW-1133">Transmembrane helix</keyword>
<gene>
    <name evidence="2" type="ORF">CARN3_0298</name>
</gene>
<keyword evidence="1" id="KW-0812">Transmembrane</keyword>
<name>E6PWS8_9ZZZZ</name>
<sequence length="28" mass="3194">MMRYGAWCFVLFTGSVILASWVMALIAR</sequence>
<evidence type="ECO:0000313" key="2">
    <source>
        <dbReference type="EMBL" id="CBH99386.1"/>
    </source>
</evidence>
<organism evidence="2">
    <name type="scientific">mine drainage metagenome</name>
    <dbReference type="NCBI Taxonomy" id="410659"/>
    <lineage>
        <taxon>unclassified sequences</taxon>
        <taxon>metagenomes</taxon>
        <taxon>ecological metagenomes</taxon>
    </lineage>
</organism>
<comment type="caution">
    <text evidence="2">The sequence shown here is derived from an EMBL/GenBank/DDBJ whole genome shotgun (WGS) entry which is preliminary data.</text>
</comment>
<accession>E6PWS8</accession>
<reference evidence="2" key="1">
    <citation type="submission" date="2009-10" db="EMBL/GenBank/DDBJ databases">
        <title>Diversity of trophic interactions inside an arsenic-rich microbial ecosystem.</title>
        <authorList>
            <person name="Bertin P.N."/>
            <person name="Heinrich-Salmeron A."/>
            <person name="Pelletier E."/>
            <person name="Goulhen-Chollet F."/>
            <person name="Arsene-Ploetze F."/>
            <person name="Gallien S."/>
            <person name="Calteau A."/>
            <person name="Vallenet D."/>
            <person name="Casiot C."/>
            <person name="Chane-Woon-Ming B."/>
            <person name="Giloteaux L."/>
            <person name="Barakat M."/>
            <person name="Bonnefoy V."/>
            <person name="Bruneel O."/>
            <person name="Chandler M."/>
            <person name="Cleiss J."/>
            <person name="Duran R."/>
            <person name="Elbaz-Poulichet F."/>
            <person name="Fonknechten N."/>
            <person name="Lauga B."/>
            <person name="Mornico D."/>
            <person name="Ortet P."/>
            <person name="Schaeffer C."/>
            <person name="Siguier P."/>
            <person name="Alexander Thil Smith A."/>
            <person name="Van Dorsselaer A."/>
            <person name="Weissenbach J."/>
            <person name="Medigue C."/>
            <person name="Le Paslier D."/>
        </authorList>
    </citation>
    <scope>NUCLEOTIDE SEQUENCE</scope>
</reference>
<dbReference type="EMBL" id="CABN01000008">
    <property type="protein sequence ID" value="CBH99386.1"/>
    <property type="molecule type" value="Genomic_DNA"/>
</dbReference>
<dbReference type="AlphaFoldDB" id="E6PWS8"/>
<feature type="transmembrane region" description="Helical" evidence="1">
    <location>
        <begin position="7"/>
        <end position="27"/>
    </location>
</feature>
<proteinExistence type="predicted"/>
<protein>
    <submittedName>
        <fullName evidence="2">Uncharacterized protein</fullName>
    </submittedName>
</protein>